<dbReference type="OrthoDB" id="2553001at2"/>
<gene>
    <name evidence="6" type="ORF">RG540_PA14870</name>
</gene>
<dbReference type="EMBL" id="HG938354">
    <property type="protein sequence ID" value="CDN52163.1"/>
    <property type="molecule type" value="Genomic_DNA"/>
</dbReference>
<dbReference type="Pfam" id="PF01547">
    <property type="entry name" value="SBP_bac_1"/>
    <property type="match status" value="1"/>
</dbReference>
<dbReference type="eggNOG" id="COG1653">
    <property type="taxonomic scope" value="Bacteria"/>
</dbReference>
<dbReference type="PANTHER" id="PTHR30061:SF50">
    <property type="entry name" value="MALTOSE_MALTODEXTRIN-BINDING PERIPLASMIC PROTEIN"/>
    <property type="match status" value="1"/>
</dbReference>
<dbReference type="InterPro" id="IPR006059">
    <property type="entry name" value="SBP"/>
</dbReference>
<dbReference type="AlphaFoldDB" id="A0A068T175"/>
<dbReference type="HOGENOM" id="CLU_031285_16_0_5"/>
<comment type="similarity">
    <text evidence="1">Belongs to the bacterial solute-binding protein 1 family.</text>
</comment>
<evidence type="ECO:0000313" key="6">
    <source>
        <dbReference type="EMBL" id="CDN52163.1"/>
    </source>
</evidence>
<evidence type="ECO:0000256" key="1">
    <source>
        <dbReference type="ARBA" id="ARBA00008520"/>
    </source>
</evidence>
<dbReference type="PATRIC" id="fig|1028800.3.peg.6139"/>
<evidence type="ECO:0000313" key="7">
    <source>
        <dbReference type="Proteomes" id="UP000028181"/>
    </source>
</evidence>
<dbReference type="GO" id="GO:0042956">
    <property type="term" value="P:maltodextrin transmembrane transport"/>
    <property type="evidence" value="ECO:0007669"/>
    <property type="project" value="TreeGrafter"/>
</dbReference>
<proteinExistence type="inferred from homology"/>
<protein>
    <submittedName>
        <fullName evidence="6">Putative exported solute-binding protein</fullName>
    </submittedName>
</protein>
<dbReference type="InterPro" id="IPR006311">
    <property type="entry name" value="TAT_signal"/>
</dbReference>
<feature type="chain" id="PRO_5001653569" evidence="5">
    <location>
        <begin position="33"/>
        <end position="419"/>
    </location>
</feature>
<feature type="signal peptide" evidence="5">
    <location>
        <begin position="1"/>
        <end position="32"/>
    </location>
</feature>
<dbReference type="KEGG" id="ngg:RG540_PA14870"/>
<accession>A0A068T175</accession>
<name>A0A068T175_NEOGA</name>
<keyword evidence="7" id="KW-1185">Reference proteome</keyword>
<evidence type="ECO:0000256" key="5">
    <source>
        <dbReference type="SAM" id="SignalP"/>
    </source>
</evidence>
<evidence type="ECO:0000256" key="3">
    <source>
        <dbReference type="ARBA" id="ARBA00022729"/>
    </source>
</evidence>
<keyword evidence="4" id="KW-0574">Periplasm</keyword>
<dbReference type="GO" id="GO:1901982">
    <property type="term" value="F:maltose binding"/>
    <property type="evidence" value="ECO:0007669"/>
    <property type="project" value="TreeGrafter"/>
</dbReference>
<dbReference type="RefSeq" id="WP_041365994.1">
    <property type="nucleotide sequence ID" value="NZ_HG938354.1"/>
</dbReference>
<organism evidence="6 7">
    <name type="scientific">Neorhizobium galegae bv. orientalis str. HAMBI 540</name>
    <dbReference type="NCBI Taxonomy" id="1028800"/>
    <lineage>
        <taxon>Bacteria</taxon>
        <taxon>Pseudomonadati</taxon>
        <taxon>Pseudomonadota</taxon>
        <taxon>Alphaproteobacteria</taxon>
        <taxon>Hyphomicrobiales</taxon>
        <taxon>Rhizobiaceae</taxon>
        <taxon>Rhizobium/Agrobacterium group</taxon>
        <taxon>Neorhizobium</taxon>
    </lineage>
</organism>
<geneLocation type="plasmid" evidence="7">
    <name>II</name>
</geneLocation>
<keyword evidence="2" id="KW-0813">Transport</keyword>
<dbReference type="GeneID" id="24260583"/>
<evidence type="ECO:0000256" key="4">
    <source>
        <dbReference type="ARBA" id="ARBA00022764"/>
    </source>
</evidence>
<evidence type="ECO:0000256" key="2">
    <source>
        <dbReference type="ARBA" id="ARBA00022448"/>
    </source>
</evidence>
<dbReference type="Proteomes" id="UP000028181">
    <property type="component" value="Plasmid pHAMBI540a"/>
</dbReference>
<dbReference type="SUPFAM" id="SSF53850">
    <property type="entry name" value="Periplasmic binding protein-like II"/>
    <property type="match status" value="1"/>
</dbReference>
<dbReference type="Gene3D" id="3.40.190.10">
    <property type="entry name" value="Periplasmic binding protein-like II"/>
    <property type="match status" value="1"/>
</dbReference>
<reference evidence="7" key="1">
    <citation type="journal article" date="2014" name="BMC Genomics">
        <title>Genome sequencing of two Neorhizobium galegae strains reveals a noeT gene responsible for the unusual acetylation of the nodulation factors.</title>
        <authorList>
            <person name="Osterman J."/>
            <person name="Marsh J."/>
            <person name="Laine P.K."/>
            <person name="Zeng Z."/>
            <person name="Alatalo E."/>
            <person name="Sullivan J.T."/>
            <person name="Young J.P."/>
            <person name="Thomas-Oates J."/>
            <person name="Paulin L."/>
            <person name="Lindstrom K."/>
        </authorList>
    </citation>
    <scope>NUCLEOTIDE SEQUENCE [LARGE SCALE GENOMIC DNA]</scope>
    <source>
        <strain evidence="7">HAMBI 540</strain>
    </source>
</reference>
<dbReference type="PROSITE" id="PS51318">
    <property type="entry name" value="TAT"/>
    <property type="match status" value="1"/>
</dbReference>
<dbReference type="PANTHER" id="PTHR30061">
    <property type="entry name" value="MALTOSE-BINDING PERIPLASMIC PROTEIN"/>
    <property type="match status" value="1"/>
</dbReference>
<keyword evidence="3 5" id="KW-0732">Signal</keyword>
<keyword evidence="6" id="KW-0614">Plasmid</keyword>
<sequence length="419" mass="44669">MFDRIRRRKLLATVALAALALTVGLGAGETHAQSSEKVTLKLANSQWLDALRGKNLWAAVSKYQEANPNVTLEQEAIPSAEFADKLTTEMGAGQGPDVAMMQEGLFYAIADAGFLVDLSAAADGAKLNKSNENGVIDGKRLGVAWQRAVYALIYNKPLIDAANAKVPTTVDELIASAKAASAATPGVIGFTARHQINDFSGWFMDFQSWAYGYGVNWVDADGKLTINTPEAVAAITAFKKTYDAGIMPTGDSFPTQRTRFKEKHAAFSIDNSGGTLNIASGGALQSGDLYAAPMPFKNPGAHQQIFVGVSAHGKHQKEAIAFVKWLVGPVGQQALRDASGPDALATDVPVSDAYSKANPWAPTFVKLAETSRSTLIKGYEVETAQIMRFVMQAVEKVILANADPKTALAEAQSAIDKQF</sequence>
<dbReference type="GO" id="GO:0015768">
    <property type="term" value="P:maltose transport"/>
    <property type="evidence" value="ECO:0007669"/>
    <property type="project" value="TreeGrafter"/>
</dbReference>
<dbReference type="GO" id="GO:0055052">
    <property type="term" value="C:ATP-binding cassette (ABC) transporter complex, substrate-binding subunit-containing"/>
    <property type="evidence" value="ECO:0007669"/>
    <property type="project" value="TreeGrafter"/>
</dbReference>